<name>A0A0M8MTL5_9BASI</name>
<dbReference type="PANTHER" id="PTHR43433">
    <property type="entry name" value="HYDROLASE, ALPHA/BETA FOLD FAMILY PROTEIN"/>
    <property type="match status" value="1"/>
</dbReference>
<dbReference type="InterPro" id="IPR050471">
    <property type="entry name" value="AB_hydrolase"/>
</dbReference>
<dbReference type="InterPro" id="IPR000073">
    <property type="entry name" value="AB_hydrolase_1"/>
</dbReference>
<dbReference type="RefSeq" id="XP_017994129.1">
    <property type="nucleotide sequence ID" value="XM_018137515.1"/>
</dbReference>
<dbReference type="EMBL" id="LGAV01000001">
    <property type="protein sequence ID" value="KOS16497.1"/>
    <property type="molecule type" value="Genomic_DNA"/>
</dbReference>
<dbReference type="PRINTS" id="PR00111">
    <property type="entry name" value="ABHYDROLASE"/>
</dbReference>
<evidence type="ECO:0000313" key="5">
    <source>
        <dbReference type="Proteomes" id="UP000037751"/>
    </source>
</evidence>
<dbReference type="SUPFAM" id="SSF53474">
    <property type="entry name" value="alpha/beta-Hydrolases"/>
    <property type="match status" value="1"/>
</dbReference>
<accession>A0A0M8MTL5</accession>
<dbReference type="Pfam" id="PF12697">
    <property type="entry name" value="Abhydrolase_6"/>
    <property type="match status" value="1"/>
</dbReference>
<proteinExistence type="predicted"/>
<dbReference type="Gene3D" id="3.40.50.1820">
    <property type="entry name" value="alpha/beta hydrolase"/>
    <property type="match status" value="1"/>
</dbReference>
<protein>
    <recommendedName>
        <fullName evidence="3">AB hydrolase-1 domain-containing protein</fullName>
    </recommendedName>
</protein>
<dbReference type="VEuPathDB" id="FungiDB:Malapachy_3036"/>
<dbReference type="Proteomes" id="UP000037751">
    <property type="component" value="Unassembled WGS sequence"/>
</dbReference>
<comment type="caution">
    <text evidence="4">The sequence shown here is derived from an EMBL/GenBank/DDBJ whole genome shotgun (WGS) entry which is preliminary data.</text>
</comment>
<comment type="catalytic activity">
    <reaction evidence="2">
        <text>a monoacylglycerol + H2O = glycerol + a fatty acid + H(+)</text>
        <dbReference type="Rhea" id="RHEA:15245"/>
        <dbReference type="ChEBI" id="CHEBI:15377"/>
        <dbReference type="ChEBI" id="CHEBI:15378"/>
        <dbReference type="ChEBI" id="CHEBI:17408"/>
        <dbReference type="ChEBI" id="CHEBI:17754"/>
        <dbReference type="ChEBI" id="CHEBI:28868"/>
    </reaction>
</comment>
<feature type="domain" description="AB hydrolase-1" evidence="3">
    <location>
        <begin position="72"/>
        <end position="340"/>
    </location>
</feature>
<dbReference type="STRING" id="77020.A0A0M8MTL5"/>
<dbReference type="AlphaFoldDB" id="A0A0M8MTL5"/>
<evidence type="ECO:0000313" key="4">
    <source>
        <dbReference type="EMBL" id="KOS16497.1"/>
    </source>
</evidence>
<dbReference type="GeneID" id="28729391"/>
<evidence type="ECO:0000256" key="1">
    <source>
        <dbReference type="ARBA" id="ARBA00047591"/>
    </source>
</evidence>
<sequence>MDAILPPPVGAAYKGCTEDRLKEARDTAGDSYLPTVFNPATLVSKGPLRVAKDRIPGSKTEPEPGFDIYYELHGTGPRKLAFVMGLNNSCFSWLDQVETFGSDPNCSVLVMDNRGYGNSGAPMQRYRTSDMAQDVLDVMEHIGWTDNKSVHLIGVSMGGMVSLEIARAKPERLASLLLLSTTAGEGGNLPPTGGLQAIAKSVGEAMAGRVDMSSRVNRMVDVLFPPSWLEEKHPTDAQGRTKGEVTREVFLWRANFIRRPTGHGPLYQIGACLTHRVSDADLRTIADKVPKVAIHTGDWDQLVRTSHSEHLHNIMPKAEYRVWPETGHAIHYQHPDAFNAYVRSWIGLA</sequence>
<dbReference type="PANTHER" id="PTHR43433:SF5">
    <property type="entry name" value="AB HYDROLASE-1 DOMAIN-CONTAINING PROTEIN"/>
    <property type="match status" value="1"/>
</dbReference>
<comment type="catalytic activity">
    <reaction evidence="1">
        <text>a diacylglycerol + H2O = a monoacylglycerol + a fatty acid + H(+)</text>
        <dbReference type="Rhea" id="RHEA:32731"/>
        <dbReference type="ChEBI" id="CHEBI:15377"/>
        <dbReference type="ChEBI" id="CHEBI:15378"/>
        <dbReference type="ChEBI" id="CHEBI:17408"/>
        <dbReference type="ChEBI" id="CHEBI:18035"/>
        <dbReference type="ChEBI" id="CHEBI:28868"/>
    </reaction>
</comment>
<evidence type="ECO:0000256" key="2">
    <source>
        <dbReference type="ARBA" id="ARBA00048461"/>
    </source>
</evidence>
<keyword evidence="5" id="KW-1185">Reference proteome</keyword>
<evidence type="ECO:0000259" key="3">
    <source>
        <dbReference type="Pfam" id="PF12697"/>
    </source>
</evidence>
<dbReference type="OrthoDB" id="19657at2759"/>
<dbReference type="InterPro" id="IPR029058">
    <property type="entry name" value="AB_hydrolase_fold"/>
</dbReference>
<reference evidence="4 5" key="1">
    <citation type="submission" date="2015-07" db="EMBL/GenBank/DDBJ databases">
        <title>Draft Genome Sequence of Malassezia furfur CBS1878 and Malassezia pachydermatis CBS1879.</title>
        <authorList>
            <person name="Triana S."/>
            <person name="Ohm R."/>
            <person name="Gonzalez A."/>
            <person name="DeCock H."/>
            <person name="Restrepo S."/>
            <person name="Celis A."/>
        </authorList>
    </citation>
    <scope>NUCLEOTIDE SEQUENCE [LARGE SCALE GENOMIC DNA]</scope>
    <source>
        <strain evidence="4 5">CBS 1879</strain>
    </source>
</reference>
<organism evidence="4 5">
    <name type="scientific">Malassezia pachydermatis</name>
    <dbReference type="NCBI Taxonomy" id="77020"/>
    <lineage>
        <taxon>Eukaryota</taxon>
        <taxon>Fungi</taxon>
        <taxon>Dikarya</taxon>
        <taxon>Basidiomycota</taxon>
        <taxon>Ustilaginomycotina</taxon>
        <taxon>Malasseziomycetes</taxon>
        <taxon>Malasseziales</taxon>
        <taxon>Malasseziaceae</taxon>
        <taxon>Malassezia</taxon>
    </lineage>
</organism>
<gene>
    <name evidence="4" type="ORF">Malapachy_3036</name>
</gene>